<sequence>MTKTYELETFWRPMLKAYCEGKTAQPPFMGLDQKRFEHLYNNAVQQGTLPESTVHQGPQRLTYRLLFSQREDEKQQIVQLLRSYGRSDCHYLSELTQVVAHTCLGSSHLWSDLGLPNRRVLGELIRFYYPELHQKNQHHMRWKRFFYRQLCEQGGDYVCRAPSCEECSSYSDCFIN</sequence>
<organism evidence="1 2">
    <name type="scientific">Vibrio hangzhouensis</name>
    <dbReference type="NCBI Taxonomy" id="462991"/>
    <lineage>
        <taxon>Bacteria</taxon>
        <taxon>Pseudomonadati</taxon>
        <taxon>Pseudomonadota</taxon>
        <taxon>Gammaproteobacteria</taxon>
        <taxon>Vibrionales</taxon>
        <taxon>Vibrionaceae</taxon>
        <taxon>Vibrio</taxon>
    </lineage>
</organism>
<keyword evidence="2" id="KW-1185">Reference proteome</keyword>
<dbReference type="Proteomes" id="UP000236721">
    <property type="component" value="Unassembled WGS sequence"/>
</dbReference>
<accession>A0A1H5TG21</accession>
<dbReference type="OrthoDB" id="192277at2"/>
<dbReference type="GO" id="GO:0030151">
    <property type="term" value="F:molybdenum ion binding"/>
    <property type="evidence" value="ECO:0007669"/>
    <property type="project" value="InterPro"/>
</dbReference>
<evidence type="ECO:0000313" key="2">
    <source>
        <dbReference type="Proteomes" id="UP000236721"/>
    </source>
</evidence>
<name>A0A1H5TG21_9VIBR</name>
<protein>
    <submittedName>
        <fullName evidence="1">Nitrogen fixation protein NifQ</fullName>
    </submittedName>
</protein>
<dbReference type="Pfam" id="PF04891">
    <property type="entry name" value="NifQ"/>
    <property type="match status" value="1"/>
</dbReference>
<dbReference type="AlphaFoldDB" id="A0A1H5TG21"/>
<dbReference type="InterPro" id="IPR006975">
    <property type="entry name" value="NifQ"/>
</dbReference>
<dbReference type="GO" id="GO:0009399">
    <property type="term" value="P:nitrogen fixation"/>
    <property type="evidence" value="ECO:0007669"/>
    <property type="project" value="InterPro"/>
</dbReference>
<evidence type="ECO:0000313" key="1">
    <source>
        <dbReference type="EMBL" id="SEF61759.1"/>
    </source>
</evidence>
<reference evidence="2" key="1">
    <citation type="submission" date="2016-10" db="EMBL/GenBank/DDBJ databases">
        <authorList>
            <person name="Varghese N."/>
            <person name="Submissions S."/>
        </authorList>
    </citation>
    <scope>NUCLEOTIDE SEQUENCE [LARGE SCALE GENOMIC DNA]</scope>
    <source>
        <strain evidence="2">CGMCC 1.7062</strain>
    </source>
</reference>
<proteinExistence type="predicted"/>
<gene>
    <name evidence="1" type="ORF">SAMN04488244_102246</name>
</gene>
<dbReference type="RefSeq" id="WP_103878848.1">
    <property type="nucleotide sequence ID" value="NZ_FNVG01000002.1"/>
</dbReference>
<dbReference type="EMBL" id="FNVG01000002">
    <property type="protein sequence ID" value="SEF61759.1"/>
    <property type="molecule type" value="Genomic_DNA"/>
</dbReference>